<dbReference type="EnsemblMetazoa" id="GPAI015953-RA">
    <property type="protein sequence ID" value="GPAI015953-PA"/>
    <property type="gene ID" value="GPAI015953"/>
</dbReference>
<keyword evidence="3" id="KW-1185">Reference proteome</keyword>
<keyword evidence="1" id="KW-1133">Transmembrane helix</keyword>
<feature type="transmembrane region" description="Helical" evidence="1">
    <location>
        <begin position="132"/>
        <end position="152"/>
    </location>
</feature>
<sequence length="153" mass="17817">MYTTRAYGSKTRRARHARRIPTPTFAVECQDDDDDDDDDNDNNTNTQILCRASYDTQTELKILNFYRLSNFCTFAMIWDRCYAFSKCAFALDYFDIMFINDFITLPVNDISNRVAICMNEYMRADYKNMHTFAYALSSVLARCISYGVVLNVS</sequence>
<reference evidence="2" key="2">
    <citation type="submission" date="2020-05" db="UniProtKB">
        <authorList>
            <consortium name="EnsemblMetazoa"/>
        </authorList>
    </citation>
    <scope>IDENTIFICATION</scope>
    <source>
        <strain evidence="2">IAEA</strain>
    </source>
</reference>
<name>A0A1A9ZIR1_GLOPL</name>
<organism evidence="2 3">
    <name type="scientific">Glossina pallidipes</name>
    <name type="common">Tsetse fly</name>
    <dbReference type="NCBI Taxonomy" id="7398"/>
    <lineage>
        <taxon>Eukaryota</taxon>
        <taxon>Metazoa</taxon>
        <taxon>Ecdysozoa</taxon>
        <taxon>Arthropoda</taxon>
        <taxon>Hexapoda</taxon>
        <taxon>Insecta</taxon>
        <taxon>Pterygota</taxon>
        <taxon>Neoptera</taxon>
        <taxon>Endopterygota</taxon>
        <taxon>Diptera</taxon>
        <taxon>Brachycera</taxon>
        <taxon>Muscomorpha</taxon>
        <taxon>Hippoboscoidea</taxon>
        <taxon>Glossinidae</taxon>
        <taxon>Glossina</taxon>
    </lineage>
</organism>
<keyword evidence="1" id="KW-0472">Membrane</keyword>
<evidence type="ECO:0000313" key="2">
    <source>
        <dbReference type="EnsemblMetazoa" id="GPAI015953-PA"/>
    </source>
</evidence>
<reference evidence="3" key="1">
    <citation type="submission" date="2014-03" db="EMBL/GenBank/DDBJ databases">
        <authorList>
            <person name="Aksoy S."/>
            <person name="Warren W."/>
            <person name="Wilson R.K."/>
        </authorList>
    </citation>
    <scope>NUCLEOTIDE SEQUENCE [LARGE SCALE GENOMIC DNA]</scope>
    <source>
        <strain evidence="3">IAEA</strain>
    </source>
</reference>
<evidence type="ECO:0000313" key="3">
    <source>
        <dbReference type="Proteomes" id="UP000092445"/>
    </source>
</evidence>
<evidence type="ECO:0000256" key="1">
    <source>
        <dbReference type="SAM" id="Phobius"/>
    </source>
</evidence>
<protein>
    <submittedName>
        <fullName evidence="2">Uncharacterized protein</fullName>
    </submittedName>
</protein>
<dbReference type="Proteomes" id="UP000092445">
    <property type="component" value="Unassembled WGS sequence"/>
</dbReference>
<dbReference type="VEuPathDB" id="VectorBase:GPAI015953"/>
<keyword evidence="1" id="KW-0812">Transmembrane</keyword>
<dbReference type="AlphaFoldDB" id="A0A1A9ZIR1"/>
<proteinExistence type="predicted"/>
<accession>A0A1A9ZIR1</accession>